<feature type="compositionally biased region" description="Polar residues" evidence="1">
    <location>
        <begin position="506"/>
        <end position="536"/>
    </location>
</feature>
<evidence type="ECO:0000313" key="2">
    <source>
        <dbReference type="EMBL" id="OCB84452.1"/>
    </source>
</evidence>
<protein>
    <recommendedName>
        <fullName evidence="4">Pentatricopeptide repeat domain-containing protein</fullName>
    </recommendedName>
</protein>
<feature type="region of interest" description="Disordered" evidence="1">
    <location>
        <begin position="655"/>
        <end position="674"/>
    </location>
</feature>
<organism evidence="2 3">
    <name type="scientific">Sanghuangporus baumii</name>
    <name type="common">Phellinus baumii</name>
    <dbReference type="NCBI Taxonomy" id="108892"/>
    <lineage>
        <taxon>Eukaryota</taxon>
        <taxon>Fungi</taxon>
        <taxon>Dikarya</taxon>
        <taxon>Basidiomycota</taxon>
        <taxon>Agaricomycotina</taxon>
        <taxon>Agaricomycetes</taxon>
        <taxon>Hymenochaetales</taxon>
        <taxon>Hymenochaetaceae</taxon>
        <taxon>Sanghuangporus</taxon>
    </lineage>
</organism>
<comment type="caution">
    <text evidence="2">The sequence shown here is derived from an EMBL/GenBank/DDBJ whole genome shotgun (WGS) entry which is preliminary data.</text>
</comment>
<evidence type="ECO:0000256" key="1">
    <source>
        <dbReference type="SAM" id="MobiDB-lite"/>
    </source>
</evidence>
<dbReference type="Pfam" id="PF13812">
    <property type="entry name" value="PPR_3"/>
    <property type="match status" value="1"/>
</dbReference>
<sequence>MLFASRRTLTERAILFARYHPSARSIRPFVLTANPHDIASLHPSEVSNVHSERPSIAETFMKRPERNDYVATVRREKYKDLLDALHANVANPDLTWTLYVDLLDITRDEPLPLEIHQRVLRLCTREPQALRRALVRRLAERQNIVRSPHAHEGRFLTIVTNIRRAGYVPTLEDYEFILSHFVAVGHHIGAAQVLQEVMKFGMEPRTKTFNLCLQAIAFRLSLPCYKSEKEKRREQCTKLGLHIAGLIRRRKQRIPSVCLDLILRIMKDTENADIFKSLLKVAYGIDLDYLDRHPLPSDDGGMGDPEPFSTAALTTLVDFLGRRNEVSKMVAAFEVLTTPLAINPTDVHLRNFDDDDDDPIPTTSSASRPLPSARPNTTTYSTLLRHCAQRRKRAFTKHYLLRALELDYSASARLQSDIQRLPLHEVHPQRFRVNVDTFRPIYSIACRNNDLGLLKWMLPHFRMARQRKRQDLDYYTAILENPLAPIPSPAYPRDQGGFLREYGFTERSSSKQPQVQNTDGSSSTGIPNEPSVTFFTPSMPSPASSDASSASQREGPTPGGLDVSLEPASSSSQSHQDPFDLALHVEVLQRDVTQLKQLDNRIGPAFTRLHIRLKEALGRRIWAGKKIYLRTARRRVKISREAWMDIVNFGGKKPSPASAELAVNSESSNSSVAS</sequence>
<accession>A0A9Q5MYD7</accession>
<evidence type="ECO:0008006" key="4">
    <source>
        <dbReference type="Google" id="ProtNLM"/>
    </source>
</evidence>
<feature type="compositionally biased region" description="Low complexity" evidence="1">
    <location>
        <begin position="361"/>
        <end position="375"/>
    </location>
</feature>
<dbReference type="EMBL" id="LNZH02000215">
    <property type="protein sequence ID" value="OCB84452.1"/>
    <property type="molecule type" value="Genomic_DNA"/>
</dbReference>
<feature type="compositionally biased region" description="Polar residues" evidence="1">
    <location>
        <begin position="567"/>
        <end position="576"/>
    </location>
</feature>
<feature type="region of interest" description="Disordered" evidence="1">
    <location>
        <begin position="505"/>
        <end position="577"/>
    </location>
</feature>
<feature type="compositionally biased region" description="Low complexity" evidence="1">
    <location>
        <begin position="537"/>
        <end position="551"/>
    </location>
</feature>
<keyword evidence="3" id="KW-1185">Reference proteome</keyword>
<evidence type="ECO:0000313" key="3">
    <source>
        <dbReference type="Proteomes" id="UP000757232"/>
    </source>
</evidence>
<dbReference type="AlphaFoldDB" id="A0A9Q5MYD7"/>
<name>A0A9Q5MYD7_SANBA</name>
<gene>
    <name evidence="2" type="ORF">A7U60_g8438</name>
</gene>
<feature type="region of interest" description="Disordered" evidence="1">
    <location>
        <begin position="351"/>
        <end position="376"/>
    </location>
</feature>
<dbReference type="InterPro" id="IPR002885">
    <property type="entry name" value="PPR_rpt"/>
</dbReference>
<feature type="compositionally biased region" description="Low complexity" evidence="1">
    <location>
        <begin position="657"/>
        <end position="674"/>
    </location>
</feature>
<dbReference type="Proteomes" id="UP000757232">
    <property type="component" value="Unassembled WGS sequence"/>
</dbReference>
<reference evidence="2" key="1">
    <citation type="submission" date="2016-06" db="EMBL/GenBank/DDBJ databases">
        <title>Draft Genome sequence of the fungus Inonotus baumii.</title>
        <authorList>
            <person name="Zhu H."/>
            <person name="Lin W."/>
        </authorList>
    </citation>
    <scope>NUCLEOTIDE SEQUENCE</scope>
    <source>
        <strain evidence="2">821</strain>
    </source>
</reference>
<dbReference type="OrthoDB" id="276151at2759"/>
<proteinExistence type="predicted"/>